<protein>
    <recommendedName>
        <fullName evidence="4">Small ribosomal subunit protein bS18m</fullName>
    </recommendedName>
</protein>
<comment type="similarity">
    <text evidence="1 5">Belongs to the bacterial ribosomal protein bS18 family.</text>
</comment>
<dbReference type="NCBIfam" id="TIGR00165">
    <property type="entry name" value="S18"/>
    <property type="match status" value="1"/>
</dbReference>
<feature type="region of interest" description="Disordered" evidence="6">
    <location>
        <begin position="1"/>
        <end position="31"/>
    </location>
</feature>
<accession>A0AAN7Y574</accession>
<dbReference type="InterPro" id="IPR036870">
    <property type="entry name" value="Ribosomal_bS18_sf"/>
</dbReference>
<evidence type="ECO:0000256" key="4">
    <source>
        <dbReference type="ARBA" id="ARBA00035264"/>
    </source>
</evidence>
<dbReference type="PRINTS" id="PR00974">
    <property type="entry name" value="RIBOSOMALS18"/>
</dbReference>
<dbReference type="PANTHER" id="PTHR13479">
    <property type="entry name" value="30S RIBOSOMAL PROTEIN S18"/>
    <property type="match status" value="1"/>
</dbReference>
<dbReference type="GO" id="GO:0003735">
    <property type="term" value="F:structural constituent of ribosome"/>
    <property type="evidence" value="ECO:0007669"/>
    <property type="project" value="InterPro"/>
</dbReference>
<evidence type="ECO:0000256" key="6">
    <source>
        <dbReference type="SAM" id="MobiDB-lite"/>
    </source>
</evidence>
<reference evidence="7 8" key="1">
    <citation type="submission" date="2023-08" db="EMBL/GenBank/DDBJ databases">
        <title>Black Yeasts Isolated from many extreme environments.</title>
        <authorList>
            <person name="Coleine C."/>
            <person name="Stajich J.E."/>
            <person name="Selbmann L."/>
        </authorList>
    </citation>
    <scope>NUCLEOTIDE SEQUENCE [LARGE SCALE GENOMIC DNA]</scope>
    <source>
        <strain evidence="7 8">CCFEE 5910</strain>
    </source>
</reference>
<name>A0AAN7Y574_9EURO</name>
<dbReference type="PANTHER" id="PTHR13479:SF40">
    <property type="entry name" value="SMALL RIBOSOMAL SUBUNIT PROTEIN BS18M"/>
    <property type="match status" value="1"/>
</dbReference>
<proteinExistence type="inferred from homology"/>
<keyword evidence="3 5" id="KW-0687">Ribonucleoprotein</keyword>
<dbReference type="Gene3D" id="4.10.640.10">
    <property type="entry name" value="Ribosomal protein S18"/>
    <property type="match status" value="1"/>
</dbReference>
<evidence type="ECO:0000256" key="2">
    <source>
        <dbReference type="ARBA" id="ARBA00022980"/>
    </source>
</evidence>
<organism evidence="7 8">
    <name type="scientific">Lithohypha guttulata</name>
    <dbReference type="NCBI Taxonomy" id="1690604"/>
    <lineage>
        <taxon>Eukaryota</taxon>
        <taxon>Fungi</taxon>
        <taxon>Dikarya</taxon>
        <taxon>Ascomycota</taxon>
        <taxon>Pezizomycotina</taxon>
        <taxon>Eurotiomycetes</taxon>
        <taxon>Chaetothyriomycetidae</taxon>
        <taxon>Chaetothyriales</taxon>
        <taxon>Trichomeriaceae</taxon>
        <taxon>Lithohypha</taxon>
    </lineage>
</organism>
<dbReference type="GO" id="GO:0005763">
    <property type="term" value="C:mitochondrial small ribosomal subunit"/>
    <property type="evidence" value="ECO:0007669"/>
    <property type="project" value="TreeGrafter"/>
</dbReference>
<dbReference type="EMBL" id="JAVRRJ010000006">
    <property type="protein sequence ID" value="KAK5083821.1"/>
    <property type="molecule type" value="Genomic_DNA"/>
</dbReference>
<dbReference type="AlphaFoldDB" id="A0AAN7Y574"/>
<evidence type="ECO:0000313" key="7">
    <source>
        <dbReference type="EMBL" id="KAK5083821.1"/>
    </source>
</evidence>
<gene>
    <name evidence="7" type="ORF">LTR05_006327</name>
</gene>
<evidence type="ECO:0000313" key="8">
    <source>
        <dbReference type="Proteomes" id="UP001309876"/>
    </source>
</evidence>
<dbReference type="SUPFAM" id="SSF46911">
    <property type="entry name" value="Ribosomal protein S18"/>
    <property type="match status" value="1"/>
</dbReference>
<evidence type="ECO:0000256" key="3">
    <source>
        <dbReference type="ARBA" id="ARBA00023274"/>
    </source>
</evidence>
<evidence type="ECO:0000256" key="1">
    <source>
        <dbReference type="ARBA" id="ARBA00005589"/>
    </source>
</evidence>
<dbReference type="FunFam" id="4.10.640.10:FF:000013">
    <property type="entry name" value="37S ribosomal protein S18"/>
    <property type="match status" value="1"/>
</dbReference>
<evidence type="ECO:0000256" key="5">
    <source>
        <dbReference type="RuleBase" id="RU003910"/>
    </source>
</evidence>
<dbReference type="Pfam" id="PF01084">
    <property type="entry name" value="Ribosomal_S18"/>
    <property type="match status" value="1"/>
</dbReference>
<dbReference type="InterPro" id="IPR001648">
    <property type="entry name" value="Ribosomal_bS18"/>
</dbReference>
<dbReference type="GO" id="GO:0032543">
    <property type="term" value="P:mitochondrial translation"/>
    <property type="evidence" value="ECO:0007669"/>
    <property type="project" value="TreeGrafter"/>
</dbReference>
<dbReference type="GO" id="GO:0070181">
    <property type="term" value="F:small ribosomal subunit rRNA binding"/>
    <property type="evidence" value="ECO:0007669"/>
    <property type="project" value="TreeGrafter"/>
</dbReference>
<comment type="caution">
    <text evidence="7">The sequence shown here is derived from an EMBL/GenBank/DDBJ whole genome shotgun (WGS) entry which is preliminary data.</text>
</comment>
<sequence>MSPLIQSSHTQTRSYNTRKSPRLHQQQLERTEEARTLERMFTREWKIGDVYAPHDLSAAEARKWRSKRAPDKDVFDVLSINPLDLYKNFSVMSEFITDLGRIKPRSLTGLRRVNQRRVAKAVKRAVAMGLMPSVYKHPEILKEQNRRDKESFLAPS</sequence>
<keyword evidence="2 5" id="KW-0689">Ribosomal protein</keyword>
<dbReference type="Proteomes" id="UP001309876">
    <property type="component" value="Unassembled WGS sequence"/>
</dbReference>
<feature type="compositionally biased region" description="Polar residues" evidence="6">
    <location>
        <begin position="1"/>
        <end position="26"/>
    </location>
</feature>
<keyword evidence="8" id="KW-1185">Reference proteome</keyword>